<dbReference type="HOGENOM" id="CLU_078518_3_0_0"/>
<protein>
    <submittedName>
        <fullName evidence="2">Phosphate uptake regulator, PhoU</fullName>
    </submittedName>
</protein>
<gene>
    <name evidence="2" type="ORF">Theth_0555</name>
</gene>
<feature type="domain" description="PhoU" evidence="1">
    <location>
        <begin position="120"/>
        <end position="204"/>
    </location>
</feature>
<keyword evidence="3" id="KW-1185">Reference proteome</keyword>
<accession>F7YXK3</accession>
<evidence type="ECO:0000259" key="1">
    <source>
        <dbReference type="Pfam" id="PF01895"/>
    </source>
</evidence>
<evidence type="ECO:0000313" key="2">
    <source>
        <dbReference type="EMBL" id="AEH50644.1"/>
    </source>
</evidence>
<dbReference type="Pfam" id="PF01895">
    <property type="entry name" value="PhoU"/>
    <property type="match status" value="2"/>
</dbReference>
<dbReference type="Proteomes" id="UP000006804">
    <property type="component" value="Chromosome"/>
</dbReference>
<dbReference type="EMBL" id="CP002351">
    <property type="protein sequence ID" value="AEH50644.1"/>
    <property type="molecule type" value="Genomic_DNA"/>
</dbReference>
<evidence type="ECO:0000313" key="3">
    <source>
        <dbReference type="Proteomes" id="UP000006804"/>
    </source>
</evidence>
<dbReference type="OrthoDB" id="45908at2"/>
<dbReference type="NCBIfam" id="TIGR02135">
    <property type="entry name" value="phoU_full"/>
    <property type="match status" value="1"/>
</dbReference>
<dbReference type="GO" id="GO:0030643">
    <property type="term" value="P:intracellular phosphate ion homeostasis"/>
    <property type="evidence" value="ECO:0007669"/>
    <property type="project" value="InterPro"/>
</dbReference>
<dbReference type="RefSeq" id="WP_013931867.1">
    <property type="nucleotide sequence ID" value="NC_015707.1"/>
</dbReference>
<reference evidence="2 3" key="1">
    <citation type="submission" date="2010-11" db="EMBL/GenBank/DDBJ databases">
        <title>The complete genome of Thermotoga thermarum DSM 5069.</title>
        <authorList>
            <consortium name="US DOE Joint Genome Institute (JGI-PGF)"/>
            <person name="Lucas S."/>
            <person name="Copeland A."/>
            <person name="Lapidus A."/>
            <person name="Bruce D."/>
            <person name="Goodwin L."/>
            <person name="Pitluck S."/>
            <person name="Kyrpides N."/>
            <person name="Mavromatis K."/>
            <person name="Ivanova N."/>
            <person name="Zeytun A."/>
            <person name="Brettin T."/>
            <person name="Detter J.C."/>
            <person name="Tapia R."/>
            <person name="Han C."/>
            <person name="Land M."/>
            <person name="Hauser L."/>
            <person name="Markowitz V."/>
            <person name="Cheng J.-F."/>
            <person name="Hugenholtz P."/>
            <person name="Woyke T."/>
            <person name="Wu D."/>
            <person name="Spring S."/>
            <person name="Schroeder M."/>
            <person name="Brambilla E."/>
            <person name="Klenk H.-P."/>
            <person name="Eisen J.A."/>
        </authorList>
    </citation>
    <scope>NUCLEOTIDE SEQUENCE [LARGE SCALE GENOMIC DNA]</scope>
    <source>
        <strain evidence="2 3">DSM 5069</strain>
    </source>
</reference>
<dbReference type="InterPro" id="IPR026022">
    <property type="entry name" value="PhoU_dom"/>
</dbReference>
<dbReference type="KEGG" id="tta:Theth_0555"/>
<organism evidence="2 3">
    <name type="scientific">Pseudothermotoga thermarum DSM 5069</name>
    <dbReference type="NCBI Taxonomy" id="688269"/>
    <lineage>
        <taxon>Bacteria</taxon>
        <taxon>Thermotogati</taxon>
        <taxon>Thermotogota</taxon>
        <taxon>Thermotogae</taxon>
        <taxon>Thermotogales</taxon>
        <taxon>Thermotogaceae</taxon>
        <taxon>Pseudothermotoga</taxon>
    </lineage>
</organism>
<dbReference type="InterPro" id="IPR028366">
    <property type="entry name" value="PhoU"/>
</dbReference>
<dbReference type="PANTHER" id="PTHR42930">
    <property type="entry name" value="PHOSPHATE-SPECIFIC TRANSPORT SYSTEM ACCESSORY PROTEIN PHOU"/>
    <property type="match status" value="1"/>
</dbReference>
<dbReference type="STRING" id="688269.Theth_0555"/>
<proteinExistence type="predicted"/>
<dbReference type="SUPFAM" id="SSF109755">
    <property type="entry name" value="PhoU-like"/>
    <property type="match status" value="1"/>
</dbReference>
<dbReference type="PATRIC" id="fig|688269.3.peg.575"/>
<feature type="domain" description="PhoU" evidence="1">
    <location>
        <begin position="16"/>
        <end position="103"/>
    </location>
</feature>
<sequence length="235" mass="27055" precursor="true">MRWLADERVETIKKALMKMGWFTEKMFLKTLEALQTKDIKLAKQVIEDDSVLDEMEIEMRKEIILTLGIHQFSGQNLRFLVGAIQIASIFERIGDNARRMAQLTMNLLKDQPIKSFPGVVKMGDLAALMLKDSLRILADLVVEGAFEVCEKDAEIDELYSEIYNELVEDSKNFKDNLERNLIFLELCQHVEEIADLTANIVETVLYVVTGQAYKCFKDQMKLFERSEGVLFETSD</sequence>
<dbReference type="Gene3D" id="1.20.58.220">
    <property type="entry name" value="Phosphate transport system protein phou homolog 2, domain 2"/>
    <property type="match status" value="2"/>
</dbReference>
<dbReference type="eggNOG" id="COG0704">
    <property type="taxonomic scope" value="Bacteria"/>
</dbReference>
<name>F7YXK3_9THEM</name>
<dbReference type="PANTHER" id="PTHR42930:SF3">
    <property type="entry name" value="PHOSPHATE-SPECIFIC TRANSPORT SYSTEM ACCESSORY PROTEIN PHOU"/>
    <property type="match status" value="1"/>
</dbReference>
<dbReference type="GO" id="GO:0045936">
    <property type="term" value="P:negative regulation of phosphate metabolic process"/>
    <property type="evidence" value="ECO:0007669"/>
    <property type="project" value="InterPro"/>
</dbReference>
<dbReference type="AlphaFoldDB" id="F7YXK3"/>
<dbReference type="InterPro" id="IPR038078">
    <property type="entry name" value="PhoU-like_sf"/>
</dbReference>